<dbReference type="EMBL" id="BSDD01000006">
    <property type="protein sequence ID" value="GLH71317.1"/>
    <property type="molecule type" value="Genomic_DNA"/>
</dbReference>
<sequence length="153" mass="17293">MIEVGLACRQGWSVIVQDLLAEGLNDEEIATLLRQRNAWVEEAHEMKAEGYPYDEIVFHLTTLKASWDDVGRALMAVGISPADTLRVVFPCTDGYDHWPLVRAALLDGPENADYGEARGVLEFYLLSEEEILGALDLEVLQREQLIHRLELRD</sequence>
<organism evidence="1 2">
    <name type="scientific">Geothrix rubra</name>
    <dbReference type="NCBI Taxonomy" id="2927977"/>
    <lineage>
        <taxon>Bacteria</taxon>
        <taxon>Pseudomonadati</taxon>
        <taxon>Acidobacteriota</taxon>
        <taxon>Holophagae</taxon>
        <taxon>Holophagales</taxon>
        <taxon>Holophagaceae</taxon>
        <taxon>Geothrix</taxon>
    </lineage>
</organism>
<name>A0ABQ5Q911_9BACT</name>
<comment type="caution">
    <text evidence="1">The sequence shown here is derived from an EMBL/GenBank/DDBJ whole genome shotgun (WGS) entry which is preliminary data.</text>
</comment>
<protein>
    <submittedName>
        <fullName evidence="1">Uncharacterized protein</fullName>
    </submittedName>
</protein>
<dbReference type="Proteomes" id="UP001165089">
    <property type="component" value="Unassembled WGS sequence"/>
</dbReference>
<accession>A0ABQ5Q911</accession>
<reference evidence="1 2" key="1">
    <citation type="journal article" date="2023" name="Antonie Van Leeuwenhoek">
        <title>Mesoterricola silvestris gen. nov., sp. nov., Mesoterricola sediminis sp. nov., Geothrix oryzae sp. nov., Geothrix edaphica sp. nov., Geothrix rubra sp. nov., and Geothrix limicola sp. nov., six novel members of Acidobacteriota isolated from soils.</title>
        <authorList>
            <person name="Itoh H."/>
            <person name="Sugisawa Y."/>
            <person name="Mise K."/>
            <person name="Xu Z."/>
            <person name="Kuniyasu M."/>
            <person name="Ushijima N."/>
            <person name="Kawano K."/>
            <person name="Kobayashi E."/>
            <person name="Shiratori Y."/>
            <person name="Masuda Y."/>
            <person name="Senoo K."/>
        </authorList>
    </citation>
    <scope>NUCLEOTIDE SEQUENCE [LARGE SCALE GENOMIC DNA]</scope>
    <source>
        <strain evidence="1 2">Red803</strain>
    </source>
</reference>
<dbReference type="RefSeq" id="WP_285727495.1">
    <property type="nucleotide sequence ID" value="NZ_BSDD01000006.1"/>
</dbReference>
<keyword evidence="2" id="KW-1185">Reference proteome</keyword>
<gene>
    <name evidence="1" type="ORF">GETHPA_28500</name>
</gene>
<evidence type="ECO:0000313" key="1">
    <source>
        <dbReference type="EMBL" id="GLH71317.1"/>
    </source>
</evidence>
<proteinExistence type="predicted"/>
<evidence type="ECO:0000313" key="2">
    <source>
        <dbReference type="Proteomes" id="UP001165089"/>
    </source>
</evidence>